<accession>A0A0B4D4D8</accession>
<evidence type="ECO:0000313" key="18">
    <source>
        <dbReference type="Proteomes" id="UP000031166"/>
    </source>
</evidence>
<organism evidence="17 18">
    <name type="scientific">Brevundimonas nasdae</name>
    <dbReference type="NCBI Taxonomy" id="172043"/>
    <lineage>
        <taxon>Bacteria</taxon>
        <taxon>Pseudomonadati</taxon>
        <taxon>Pseudomonadota</taxon>
        <taxon>Alphaproteobacteria</taxon>
        <taxon>Caulobacterales</taxon>
        <taxon>Caulobacteraceae</taxon>
        <taxon>Brevundimonas</taxon>
    </lineage>
</organism>
<keyword evidence="9 13" id="KW-0798">TonB box</keyword>
<keyword evidence="11 12" id="KW-0998">Cell outer membrane</keyword>
<keyword evidence="8" id="KW-0406">Ion transport</keyword>
<dbReference type="InterPro" id="IPR039426">
    <property type="entry name" value="TonB-dep_rcpt-like"/>
</dbReference>
<dbReference type="PROSITE" id="PS52016">
    <property type="entry name" value="TONB_DEPENDENT_REC_3"/>
    <property type="match status" value="1"/>
</dbReference>
<keyword evidence="10 12" id="KW-0472">Membrane</keyword>
<dbReference type="SUPFAM" id="SSF56935">
    <property type="entry name" value="Porins"/>
    <property type="match status" value="1"/>
</dbReference>
<comment type="subcellular location">
    <subcellularLocation>
        <location evidence="1 12">Cell outer membrane</location>
        <topology evidence="1 12">Multi-pass membrane protein</topology>
    </subcellularLocation>
</comment>
<dbReference type="Pfam" id="PF00593">
    <property type="entry name" value="TonB_dep_Rec_b-barrel"/>
    <property type="match status" value="1"/>
</dbReference>
<evidence type="ECO:0000256" key="12">
    <source>
        <dbReference type="PROSITE-ProRule" id="PRU01360"/>
    </source>
</evidence>
<comment type="similarity">
    <text evidence="12 13">Belongs to the TonB-dependent receptor family.</text>
</comment>
<protein>
    <submittedName>
        <fullName evidence="17">TonB-dependent receptor</fullName>
    </submittedName>
</protein>
<gene>
    <name evidence="17" type="ORF">RM53_07005</name>
</gene>
<keyword evidence="17" id="KW-0675">Receptor</keyword>
<dbReference type="GO" id="GO:0009279">
    <property type="term" value="C:cell outer membrane"/>
    <property type="evidence" value="ECO:0007669"/>
    <property type="project" value="UniProtKB-SubCell"/>
</dbReference>
<feature type="signal peptide" evidence="14">
    <location>
        <begin position="1"/>
        <end position="21"/>
    </location>
</feature>
<evidence type="ECO:0000256" key="13">
    <source>
        <dbReference type="RuleBase" id="RU003357"/>
    </source>
</evidence>
<evidence type="ECO:0000256" key="2">
    <source>
        <dbReference type="ARBA" id="ARBA00022448"/>
    </source>
</evidence>
<evidence type="ECO:0000256" key="11">
    <source>
        <dbReference type="ARBA" id="ARBA00023237"/>
    </source>
</evidence>
<dbReference type="AlphaFoldDB" id="A0A0B4D4D8"/>
<keyword evidence="3 12" id="KW-1134">Transmembrane beta strand</keyword>
<keyword evidence="6 14" id="KW-0732">Signal</keyword>
<dbReference type="STRING" id="172043.RM53_07005"/>
<evidence type="ECO:0000256" key="3">
    <source>
        <dbReference type="ARBA" id="ARBA00022452"/>
    </source>
</evidence>
<evidence type="ECO:0000256" key="5">
    <source>
        <dbReference type="ARBA" id="ARBA00022692"/>
    </source>
</evidence>
<evidence type="ECO:0000256" key="4">
    <source>
        <dbReference type="ARBA" id="ARBA00022496"/>
    </source>
</evidence>
<dbReference type="Gene3D" id="2.40.170.20">
    <property type="entry name" value="TonB-dependent receptor, beta-barrel domain"/>
    <property type="match status" value="1"/>
</dbReference>
<keyword evidence="2 12" id="KW-0813">Transport</keyword>
<evidence type="ECO:0000256" key="10">
    <source>
        <dbReference type="ARBA" id="ARBA00023136"/>
    </source>
</evidence>
<evidence type="ECO:0000256" key="1">
    <source>
        <dbReference type="ARBA" id="ARBA00004571"/>
    </source>
</evidence>
<dbReference type="Proteomes" id="UP000031166">
    <property type="component" value="Unassembled WGS sequence"/>
</dbReference>
<evidence type="ECO:0000259" key="15">
    <source>
        <dbReference type="Pfam" id="PF00593"/>
    </source>
</evidence>
<dbReference type="PANTHER" id="PTHR32552:SF89">
    <property type="entry name" value="CATECHOLATE SIDEROPHORE RECEPTOR FIU"/>
    <property type="match status" value="1"/>
</dbReference>
<evidence type="ECO:0000256" key="8">
    <source>
        <dbReference type="ARBA" id="ARBA00023065"/>
    </source>
</evidence>
<dbReference type="GO" id="GO:0015344">
    <property type="term" value="F:siderophore uptake transmembrane transporter activity"/>
    <property type="evidence" value="ECO:0007669"/>
    <property type="project" value="TreeGrafter"/>
</dbReference>
<name>A0A0B4D4D8_9CAUL</name>
<dbReference type="InterPro" id="IPR037066">
    <property type="entry name" value="Plug_dom_sf"/>
</dbReference>
<evidence type="ECO:0000313" key="17">
    <source>
        <dbReference type="EMBL" id="KIC59085.1"/>
    </source>
</evidence>
<evidence type="ECO:0000256" key="6">
    <source>
        <dbReference type="ARBA" id="ARBA00022729"/>
    </source>
</evidence>
<keyword evidence="4" id="KW-0410">Iron transport</keyword>
<dbReference type="Gene3D" id="2.170.130.10">
    <property type="entry name" value="TonB-dependent receptor, plug domain"/>
    <property type="match status" value="1"/>
</dbReference>
<reference evidence="17 18" key="1">
    <citation type="submission" date="2014-12" db="EMBL/GenBank/DDBJ databases">
        <title>Genome sequencing of Brevundimonas nasdae TPW30.</title>
        <authorList>
            <person name="Tan P.W."/>
            <person name="Chan K.-G."/>
        </authorList>
    </citation>
    <scope>NUCLEOTIDE SEQUENCE [LARGE SCALE GENOMIC DNA]</scope>
    <source>
        <strain evidence="17 18">TPW30</strain>
    </source>
</reference>
<proteinExistence type="inferred from homology"/>
<keyword evidence="7" id="KW-0408">Iron</keyword>
<dbReference type="PANTHER" id="PTHR32552">
    <property type="entry name" value="FERRICHROME IRON RECEPTOR-RELATED"/>
    <property type="match status" value="1"/>
</dbReference>
<dbReference type="InterPro" id="IPR036942">
    <property type="entry name" value="Beta-barrel_TonB_sf"/>
</dbReference>
<sequence>MKSLYLTAAFAPLILAMPAHAQTQPAPQRQTAWEASRTRANDDVIVTGVAKARDRLDSATSTSSINDVEIAKIGAYSINDLFRTIPGIRAEASTGETNGNYTIRGLPMVSTGAKYLQFQEDGLPVLEFGDILALVPDYFMRYDFNVGQIESIRGGSSSTFASNAPGGVINLISQTGEVEGGSVQVSSGLDYDTYRGDFSYGGHLSDTVRFHVGGFYREGEGPREAGFTGNKGGQIKANITKTFDGGFVRLYGKILDDTVIAYGPTPLLVSGTNDDPNYSDVPNFSMTRDTLTSRNTTVFPLLDGDNNLKRVNLQDGNQVQVRALGFQTRFNLHGWTISEHMRYAQQSGDQSFNYPLAVVPAAQAPLAFGRRPGTLAYATGPRAGQAITSPTTLNGNGLLAYSTLVHTDIDSLDNFTNDLRANRVWKIGGGDLTTTVGVYSAQQDLKFDRQYIPFLQDVVGGGNSALVDIFNTNGTPRTQDGVVNFFGPSGAGSNSRTDVTYKVLAPYASLNYRLGKLALGGSIRFDSGDVSGRTVANGLTDVRTIDVDNDGVISEAERTFAFAPAASATPVDYDYDYVSYSLSANYRVSDSFSTFARYSEGARAAADKILRSPAISNVDGDLLQADAAYDPVNQAEIGMKYRANGLFANVTGFWAEVSETNQQIRADAGGVTRLVLVQRSYEAKGAEFEAGVRHGPFSLTGSATVTSAEITKAEDAALVGNSPRRQADLIFQVMPQYETDLFTVGASVVGTTESYTQDVNQLKMPGYATVNAFVQVRPIDRVVLSVTANNLFDETALTEVSADSLPASGVVLAQALPGRTVTAAVRFYF</sequence>
<evidence type="ECO:0000256" key="7">
    <source>
        <dbReference type="ARBA" id="ARBA00023004"/>
    </source>
</evidence>
<dbReference type="Pfam" id="PF07715">
    <property type="entry name" value="Plug"/>
    <property type="match status" value="1"/>
</dbReference>
<evidence type="ECO:0000256" key="9">
    <source>
        <dbReference type="ARBA" id="ARBA00023077"/>
    </source>
</evidence>
<comment type="caution">
    <text evidence="17">The sequence shown here is derived from an EMBL/GenBank/DDBJ whole genome shotgun (WGS) entry which is preliminary data.</text>
</comment>
<dbReference type="InterPro" id="IPR000531">
    <property type="entry name" value="Beta-barrel_TonB"/>
</dbReference>
<evidence type="ECO:0000256" key="14">
    <source>
        <dbReference type="SAM" id="SignalP"/>
    </source>
</evidence>
<dbReference type="RefSeq" id="WP_039245697.1">
    <property type="nucleotide sequence ID" value="NZ_JWSY01000009.1"/>
</dbReference>
<keyword evidence="5 12" id="KW-0812">Transmembrane</keyword>
<dbReference type="InterPro" id="IPR012910">
    <property type="entry name" value="Plug_dom"/>
</dbReference>
<dbReference type="EMBL" id="JWSY01000009">
    <property type="protein sequence ID" value="KIC59085.1"/>
    <property type="molecule type" value="Genomic_DNA"/>
</dbReference>
<evidence type="ECO:0000259" key="16">
    <source>
        <dbReference type="Pfam" id="PF07715"/>
    </source>
</evidence>
<feature type="domain" description="TonB-dependent receptor-like beta-barrel" evidence="15">
    <location>
        <begin position="397"/>
        <end position="791"/>
    </location>
</feature>
<feature type="domain" description="TonB-dependent receptor plug" evidence="16">
    <location>
        <begin position="56"/>
        <end position="168"/>
    </location>
</feature>
<feature type="chain" id="PRO_5002085175" evidence="14">
    <location>
        <begin position="22"/>
        <end position="829"/>
    </location>
</feature>